<comment type="caution">
    <text evidence="2">The sequence shown here is derived from an EMBL/GenBank/DDBJ whole genome shotgun (WGS) entry which is preliminary data.</text>
</comment>
<keyword evidence="1" id="KW-0732">Signal</keyword>
<accession>A0ABV5EWT4</accession>
<evidence type="ECO:0000256" key="1">
    <source>
        <dbReference type="SAM" id="SignalP"/>
    </source>
</evidence>
<organism evidence="2 3">
    <name type="scientific">Formosa undariae</name>
    <dbReference type="NCBI Taxonomy" id="1325436"/>
    <lineage>
        <taxon>Bacteria</taxon>
        <taxon>Pseudomonadati</taxon>
        <taxon>Bacteroidota</taxon>
        <taxon>Flavobacteriia</taxon>
        <taxon>Flavobacteriales</taxon>
        <taxon>Flavobacteriaceae</taxon>
        <taxon>Formosa</taxon>
    </lineage>
</organism>
<evidence type="ECO:0008006" key="4">
    <source>
        <dbReference type="Google" id="ProtNLM"/>
    </source>
</evidence>
<evidence type="ECO:0000313" key="3">
    <source>
        <dbReference type="Proteomes" id="UP001589605"/>
    </source>
</evidence>
<gene>
    <name evidence="2" type="ORF">ACFFVB_01065</name>
</gene>
<dbReference type="PROSITE" id="PS51257">
    <property type="entry name" value="PROKAR_LIPOPROTEIN"/>
    <property type="match status" value="1"/>
</dbReference>
<feature type="chain" id="PRO_5045768902" description="Secreted protein" evidence="1">
    <location>
        <begin position="22"/>
        <end position="55"/>
    </location>
</feature>
<name>A0ABV5EWT4_9FLAO</name>
<protein>
    <recommendedName>
        <fullName evidence="4">Secreted protein</fullName>
    </recommendedName>
</protein>
<feature type="signal peptide" evidence="1">
    <location>
        <begin position="1"/>
        <end position="21"/>
    </location>
</feature>
<dbReference type="RefSeq" id="WP_382380282.1">
    <property type="nucleotide sequence ID" value="NZ_JBHMEZ010000001.1"/>
</dbReference>
<dbReference type="Proteomes" id="UP001589605">
    <property type="component" value="Unassembled WGS sequence"/>
</dbReference>
<keyword evidence="3" id="KW-1185">Reference proteome</keyword>
<dbReference type="EMBL" id="JBHMEZ010000001">
    <property type="protein sequence ID" value="MFB9051655.1"/>
    <property type="molecule type" value="Genomic_DNA"/>
</dbReference>
<proteinExistence type="predicted"/>
<sequence length="55" mass="5863">MKILKITVLALLLFGSLTACVNEELDDDMLLSPDHVEAKMKAPAPLPTGGAIDEL</sequence>
<evidence type="ECO:0000313" key="2">
    <source>
        <dbReference type="EMBL" id="MFB9051655.1"/>
    </source>
</evidence>
<reference evidence="2 3" key="1">
    <citation type="submission" date="2024-09" db="EMBL/GenBank/DDBJ databases">
        <authorList>
            <person name="Sun Q."/>
            <person name="Mori K."/>
        </authorList>
    </citation>
    <scope>NUCLEOTIDE SEQUENCE [LARGE SCALE GENOMIC DNA]</scope>
    <source>
        <strain evidence="2 3">CECT 8286</strain>
    </source>
</reference>